<keyword evidence="1" id="KW-0245">EGF-like domain</keyword>
<dbReference type="PANTHER" id="PTHR24043">
    <property type="entry name" value="SCAVENGER RECEPTOR CLASS F"/>
    <property type="match status" value="1"/>
</dbReference>
<name>K1R445_MAGGI</name>
<dbReference type="AlphaFoldDB" id="K1R445"/>
<proteinExistence type="predicted"/>
<accession>K1R445</accession>
<dbReference type="InterPro" id="IPR042635">
    <property type="entry name" value="MEGF10/SREC1/2-like"/>
</dbReference>
<dbReference type="PANTHER" id="PTHR24043:SF8">
    <property type="entry name" value="EGF-LIKE DOMAIN-CONTAINING PROTEIN"/>
    <property type="match status" value="1"/>
</dbReference>
<organism evidence="2">
    <name type="scientific">Magallana gigas</name>
    <name type="common">Pacific oyster</name>
    <name type="synonym">Crassostrea gigas</name>
    <dbReference type="NCBI Taxonomy" id="29159"/>
    <lineage>
        <taxon>Eukaryota</taxon>
        <taxon>Metazoa</taxon>
        <taxon>Spiralia</taxon>
        <taxon>Lophotrochozoa</taxon>
        <taxon>Mollusca</taxon>
        <taxon>Bivalvia</taxon>
        <taxon>Autobranchia</taxon>
        <taxon>Pteriomorphia</taxon>
        <taxon>Ostreida</taxon>
        <taxon>Ostreoidea</taxon>
        <taxon>Ostreidae</taxon>
        <taxon>Magallana</taxon>
    </lineage>
</organism>
<protein>
    <submittedName>
        <fullName evidence="2">Endothelial cells scavenger receptor</fullName>
    </submittedName>
</protein>
<dbReference type="HOGENOM" id="CLU_1410082_0_0_1"/>
<evidence type="ECO:0000313" key="2">
    <source>
        <dbReference type="EMBL" id="EKC40528.1"/>
    </source>
</evidence>
<dbReference type="GO" id="GO:0005044">
    <property type="term" value="F:scavenger receptor activity"/>
    <property type="evidence" value="ECO:0007669"/>
    <property type="project" value="InterPro"/>
</dbReference>
<dbReference type="InterPro" id="IPR009030">
    <property type="entry name" value="Growth_fac_rcpt_cys_sf"/>
</dbReference>
<keyword evidence="2" id="KW-0675">Receptor</keyword>
<dbReference type="Gene3D" id="2.170.300.10">
    <property type="entry name" value="Tie2 ligand-binding domain superfamily"/>
    <property type="match status" value="1"/>
</dbReference>
<dbReference type="EMBL" id="JH818947">
    <property type="protein sequence ID" value="EKC40528.1"/>
    <property type="molecule type" value="Genomic_DNA"/>
</dbReference>
<sequence>MEAVLAVNQDGGIKAECDDGTYGYDCLHNCSGHCLNDSPCTKQTGHCDRGCEPGYTNTDCSKECPSQHYGMNCTGRCSGHCINNEPCDHVSGVCPSGCQDGYTGTLCTDDRDVLLQTQVDNVKNQLDSFRDYEENVLRNQYCFIKSLLTWDDAKSRRDSQNGVNSQNGVFGSIMHCGKMAFLMTSALMGPGEK</sequence>
<dbReference type="InParanoid" id="K1R445"/>
<dbReference type="SUPFAM" id="SSF57184">
    <property type="entry name" value="Growth factor receptor domain"/>
    <property type="match status" value="1"/>
</dbReference>
<reference evidence="2" key="1">
    <citation type="journal article" date="2012" name="Nature">
        <title>The oyster genome reveals stress adaptation and complexity of shell formation.</title>
        <authorList>
            <person name="Zhang G."/>
            <person name="Fang X."/>
            <person name="Guo X."/>
            <person name="Li L."/>
            <person name="Luo R."/>
            <person name="Xu F."/>
            <person name="Yang P."/>
            <person name="Zhang L."/>
            <person name="Wang X."/>
            <person name="Qi H."/>
            <person name="Xiong Z."/>
            <person name="Que H."/>
            <person name="Xie Y."/>
            <person name="Holland P.W."/>
            <person name="Paps J."/>
            <person name="Zhu Y."/>
            <person name="Wu F."/>
            <person name="Chen Y."/>
            <person name="Wang J."/>
            <person name="Peng C."/>
            <person name="Meng J."/>
            <person name="Yang L."/>
            <person name="Liu J."/>
            <person name="Wen B."/>
            <person name="Zhang N."/>
            <person name="Huang Z."/>
            <person name="Zhu Q."/>
            <person name="Feng Y."/>
            <person name="Mount A."/>
            <person name="Hedgecock D."/>
            <person name="Xu Z."/>
            <person name="Liu Y."/>
            <person name="Domazet-Loso T."/>
            <person name="Du Y."/>
            <person name="Sun X."/>
            <person name="Zhang S."/>
            <person name="Liu B."/>
            <person name="Cheng P."/>
            <person name="Jiang X."/>
            <person name="Li J."/>
            <person name="Fan D."/>
            <person name="Wang W."/>
            <person name="Fu W."/>
            <person name="Wang T."/>
            <person name="Wang B."/>
            <person name="Zhang J."/>
            <person name="Peng Z."/>
            <person name="Li Y."/>
            <person name="Li N."/>
            <person name="Wang J."/>
            <person name="Chen M."/>
            <person name="He Y."/>
            <person name="Tan F."/>
            <person name="Song X."/>
            <person name="Zheng Q."/>
            <person name="Huang R."/>
            <person name="Yang H."/>
            <person name="Du X."/>
            <person name="Chen L."/>
            <person name="Yang M."/>
            <person name="Gaffney P.M."/>
            <person name="Wang S."/>
            <person name="Luo L."/>
            <person name="She Z."/>
            <person name="Ming Y."/>
            <person name="Huang W."/>
            <person name="Zhang S."/>
            <person name="Huang B."/>
            <person name="Zhang Y."/>
            <person name="Qu T."/>
            <person name="Ni P."/>
            <person name="Miao G."/>
            <person name="Wang J."/>
            <person name="Wang Q."/>
            <person name="Steinberg C.E."/>
            <person name="Wang H."/>
            <person name="Li N."/>
            <person name="Qian L."/>
            <person name="Zhang G."/>
            <person name="Li Y."/>
            <person name="Yang H."/>
            <person name="Liu X."/>
            <person name="Wang J."/>
            <person name="Yin Y."/>
            <person name="Wang J."/>
        </authorList>
    </citation>
    <scope>NUCLEOTIDE SEQUENCE [LARGE SCALE GENOMIC DNA]</scope>
    <source>
        <strain evidence="2">05x7-T-G4-1.051#20</strain>
    </source>
</reference>
<gene>
    <name evidence="2" type="ORF">CGI_10025582</name>
</gene>
<evidence type="ECO:0000256" key="1">
    <source>
        <dbReference type="ARBA" id="ARBA00022536"/>
    </source>
</evidence>